<feature type="compositionally biased region" description="Basic and acidic residues" evidence="1">
    <location>
        <begin position="662"/>
        <end position="673"/>
    </location>
</feature>
<gene>
    <name evidence="3" type="ORF">LTR82_008744</name>
</gene>
<evidence type="ECO:0000256" key="1">
    <source>
        <dbReference type="SAM" id="MobiDB-lite"/>
    </source>
</evidence>
<dbReference type="Pfam" id="PF06985">
    <property type="entry name" value="HET"/>
    <property type="match status" value="1"/>
</dbReference>
<dbReference type="PANTHER" id="PTHR33112">
    <property type="entry name" value="DOMAIN PROTEIN, PUTATIVE-RELATED"/>
    <property type="match status" value="1"/>
</dbReference>
<protein>
    <recommendedName>
        <fullName evidence="2">Heterokaryon incompatibility domain-containing protein</fullName>
    </recommendedName>
</protein>
<organism evidence="3 4">
    <name type="scientific">Friedmanniomyces endolithicus</name>
    <dbReference type="NCBI Taxonomy" id="329885"/>
    <lineage>
        <taxon>Eukaryota</taxon>
        <taxon>Fungi</taxon>
        <taxon>Dikarya</taxon>
        <taxon>Ascomycota</taxon>
        <taxon>Pezizomycotina</taxon>
        <taxon>Dothideomycetes</taxon>
        <taxon>Dothideomycetidae</taxon>
        <taxon>Mycosphaerellales</taxon>
        <taxon>Teratosphaeriaceae</taxon>
        <taxon>Friedmanniomyces</taxon>
    </lineage>
</organism>
<reference evidence="3" key="1">
    <citation type="submission" date="2021-12" db="EMBL/GenBank/DDBJ databases">
        <title>Black yeast isolated from Biological Soil Crust.</title>
        <authorList>
            <person name="Kurbessoian T."/>
        </authorList>
    </citation>
    <scope>NUCLEOTIDE SEQUENCE</scope>
    <source>
        <strain evidence="3">CCFEE 5208</strain>
    </source>
</reference>
<dbReference type="InterPro" id="IPR010730">
    <property type="entry name" value="HET"/>
</dbReference>
<proteinExistence type="predicted"/>
<sequence>MTICAFCQDHLFLAATWKSKAHHTDASSWTGSITTSCTLCCLLLTHVKTAVSQRVHADEARRLKTVSDADLLRDLAKYLPLYNVTLQEAAARKQYVLLFTQYGDGASGHVPSATIAPAPWGDLSAMSLTSQTFLVYSADNEDPSRRLSDSTTIDLTLPQIQRWFEQCKTEHKHCRPLWDPPKAAKGDHSSRKTPSRLLDVGSPGTGGEVGVNGAAAGATASDGAAIDLDFTLSIYESDSIRLVETRPGVNFHPYATLSHCWGKVAALRMLESNHEEFLRGIKLSSLSRTFQDAIAVTRALRIRYLWIDSLCIMQDSKEDWHNEAACMKDVYNNSCCNLAAANSENGTEGFFRYRRAMAVPPSTTRVKFAGQDMKAKVIRSDFWSGELLAEPLYRRAWVVQERLLAPRTLHFGKNQVFWQCLSTTACESMPAGLPRAIADAGREELQWRQLVMRTQQPNKLVPREQAELQRVWKAAVENYTRCQLTKGTDKLVALAGIAAVVGGVSGEKYIAGMWQTELIQQLNWRVVGFRASDGSPSKRQQPGDYRGPSWSWASVDGCIEVPPRVWQRRDYTLEIVKDPQLGLVEGNAPYGQLKDGCEKEGCLVVRGQMYEMEFSPMDSAASDYVWTGSLSGVASGTWCRLYPDEPLAPQPGTSRSGPAEDAAIHDGTQDIRPDGSQSDPANDATGREDAKSAETLKVKYPILMLTYTADAKTVAGLKGTSGYGLTLRRHEDGASFCRVGLVEFRSVSKAQWERIQRLPLHVPCTEDIPLL</sequence>
<dbReference type="PANTHER" id="PTHR33112:SF10">
    <property type="entry name" value="TOL"/>
    <property type="match status" value="1"/>
</dbReference>
<feature type="region of interest" description="Disordered" evidence="1">
    <location>
        <begin position="178"/>
        <end position="204"/>
    </location>
</feature>
<name>A0AAN6FN58_9PEZI</name>
<feature type="domain" description="Heterokaryon incompatibility" evidence="2">
    <location>
        <begin position="254"/>
        <end position="401"/>
    </location>
</feature>
<evidence type="ECO:0000259" key="2">
    <source>
        <dbReference type="Pfam" id="PF06985"/>
    </source>
</evidence>
<dbReference type="Proteomes" id="UP001168146">
    <property type="component" value="Unassembled WGS sequence"/>
</dbReference>
<accession>A0AAN6FN58</accession>
<evidence type="ECO:0000313" key="3">
    <source>
        <dbReference type="EMBL" id="KAK0320227.1"/>
    </source>
</evidence>
<feature type="region of interest" description="Disordered" evidence="1">
    <location>
        <begin position="644"/>
        <end position="691"/>
    </location>
</feature>
<dbReference type="AlphaFoldDB" id="A0AAN6FN58"/>
<comment type="caution">
    <text evidence="3">The sequence shown here is derived from an EMBL/GenBank/DDBJ whole genome shotgun (WGS) entry which is preliminary data.</text>
</comment>
<dbReference type="EMBL" id="JASUXU010000026">
    <property type="protein sequence ID" value="KAK0320227.1"/>
    <property type="molecule type" value="Genomic_DNA"/>
</dbReference>
<evidence type="ECO:0000313" key="4">
    <source>
        <dbReference type="Proteomes" id="UP001168146"/>
    </source>
</evidence>